<evidence type="ECO:0000256" key="1">
    <source>
        <dbReference type="SAM" id="Coils"/>
    </source>
</evidence>
<keyword evidence="3" id="KW-1185">Reference proteome</keyword>
<organism evidence="2 3">
    <name type="scientific">Humicola insolens</name>
    <name type="common">Soft-rot fungus</name>
    <dbReference type="NCBI Taxonomy" id="85995"/>
    <lineage>
        <taxon>Eukaryota</taxon>
        <taxon>Fungi</taxon>
        <taxon>Dikarya</taxon>
        <taxon>Ascomycota</taxon>
        <taxon>Pezizomycotina</taxon>
        <taxon>Sordariomycetes</taxon>
        <taxon>Sordariomycetidae</taxon>
        <taxon>Sordariales</taxon>
        <taxon>Chaetomiaceae</taxon>
        <taxon>Mycothermus</taxon>
    </lineage>
</organism>
<dbReference type="EMBL" id="JAZGSY010000191">
    <property type="protein sequence ID" value="KAL1838826.1"/>
    <property type="molecule type" value="Genomic_DNA"/>
</dbReference>
<evidence type="ECO:0000313" key="2">
    <source>
        <dbReference type="EMBL" id="KAL1838826.1"/>
    </source>
</evidence>
<dbReference type="Proteomes" id="UP001583172">
    <property type="component" value="Unassembled WGS sequence"/>
</dbReference>
<name>A0ABR3VBQ8_HUMIN</name>
<feature type="coiled-coil region" evidence="1">
    <location>
        <begin position="191"/>
        <end position="239"/>
    </location>
</feature>
<keyword evidence="1" id="KW-0175">Coiled coil</keyword>
<evidence type="ECO:0000313" key="3">
    <source>
        <dbReference type="Proteomes" id="UP001583172"/>
    </source>
</evidence>
<accession>A0ABR3VBQ8</accession>
<protein>
    <submittedName>
        <fullName evidence="2">Uncharacterized protein</fullName>
    </submittedName>
</protein>
<reference evidence="2 3" key="1">
    <citation type="journal article" date="2024" name="Commun. Biol.">
        <title>Comparative genomic analysis of thermophilic fungi reveals convergent evolutionary adaptations and gene losses.</title>
        <authorList>
            <person name="Steindorff A.S."/>
            <person name="Aguilar-Pontes M.V."/>
            <person name="Robinson A.J."/>
            <person name="Andreopoulos B."/>
            <person name="LaButti K."/>
            <person name="Kuo A."/>
            <person name="Mondo S."/>
            <person name="Riley R."/>
            <person name="Otillar R."/>
            <person name="Haridas S."/>
            <person name="Lipzen A."/>
            <person name="Grimwood J."/>
            <person name="Schmutz J."/>
            <person name="Clum A."/>
            <person name="Reid I.D."/>
            <person name="Moisan M.C."/>
            <person name="Butler G."/>
            <person name="Nguyen T.T.M."/>
            <person name="Dewar K."/>
            <person name="Conant G."/>
            <person name="Drula E."/>
            <person name="Henrissat B."/>
            <person name="Hansel C."/>
            <person name="Singer S."/>
            <person name="Hutchinson M.I."/>
            <person name="de Vries R.P."/>
            <person name="Natvig D.O."/>
            <person name="Powell A.J."/>
            <person name="Tsang A."/>
            <person name="Grigoriev I.V."/>
        </authorList>
    </citation>
    <scope>NUCLEOTIDE SEQUENCE [LARGE SCALE GENOMIC DNA]</scope>
    <source>
        <strain evidence="2 3">CBS 620.91</strain>
    </source>
</reference>
<comment type="caution">
    <text evidence="2">The sequence shown here is derived from an EMBL/GenBank/DDBJ whole genome shotgun (WGS) entry which is preliminary data.</text>
</comment>
<sequence length="261" mass="28750">MEPSPSGCVHERCALFVGPCHSLAREAAESSASWVDPGARWVLPGKVAGAMAVENSAVAGNDAQDLAPSTSTTFTIADLKSLMSQLKVATHDDVDKTNRVLAETQQKVAELSGAVESKPSHHDVTTVSHREAEKECSRVTDILVADCHTHLCEKAAEFKAKLEDLDESSEKRVKAEGNKIRQITSEHDQAISTLKSQLKEVRNEWKETKATLTAKDAQLAHLEAKRTEFETENAFLRDVVKRLEALEQWRRDVEQRQAAGK</sequence>
<gene>
    <name evidence="2" type="ORF">VTJ49DRAFT_2183</name>
</gene>
<proteinExistence type="predicted"/>